<feature type="compositionally biased region" description="Basic and acidic residues" evidence="5">
    <location>
        <begin position="103"/>
        <end position="118"/>
    </location>
</feature>
<name>A0A0G0H827_9BACT</name>
<evidence type="ECO:0000313" key="7">
    <source>
        <dbReference type="Proteomes" id="UP000034333"/>
    </source>
</evidence>
<dbReference type="EMBL" id="LBTN01000033">
    <property type="protein sequence ID" value="KKQ39418.1"/>
    <property type="molecule type" value="Genomic_DNA"/>
</dbReference>
<reference evidence="6 7" key="1">
    <citation type="journal article" date="2015" name="Nature">
        <title>rRNA introns, odd ribosomes, and small enigmatic genomes across a large radiation of phyla.</title>
        <authorList>
            <person name="Brown C.T."/>
            <person name="Hug L.A."/>
            <person name="Thomas B.C."/>
            <person name="Sharon I."/>
            <person name="Castelle C.J."/>
            <person name="Singh A."/>
            <person name="Wilkins M.J."/>
            <person name="Williams K.H."/>
            <person name="Banfield J.F."/>
        </authorList>
    </citation>
    <scope>NUCLEOTIDE SEQUENCE [LARGE SCALE GENOMIC DNA]</scope>
</reference>
<evidence type="ECO:0000256" key="3">
    <source>
        <dbReference type="ARBA" id="ARBA00022729"/>
    </source>
</evidence>
<keyword evidence="2" id="KW-0964">Secreted</keyword>
<feature type="region of interest" description="Disordered" evidence="5">
    <location>
        <begin position="55"/>
        <end position="125"/>
    </location>
</feature>
<dbReference type="Proteomes" id="UP000034333">
    <property type="component" value="Unassembled WGS sequence"/>
</dbReference>
<proteinExistence type="predicted"/>
<evidence type="ECO:0000256" key="2">
    <source>
        <dbReference type="ARBA" id="ARBA00022525"/>
    </source>
</evidence>
<dbReference type="GO" id="GO:0005509">
    <property type="term" value="F:calcium ion binding"/>
    <property type="evidence" value="ECO:0007669"/>
    <property type="project" value="InterPro"/>
</dbReference>
<dbReference type="PANTHER" id="PTHR37467:SF1">
    <property type="entry name" value="EXPORTED CALCIUM-BINDING GLYCOPROTEIN"/>
    <property type="match status" value="1"/>
</dbReference>
<accession>A0A0G0H827</accession>
<keyword evidence="3" id="KW-0732">Signal</keyword>
<evidence type="ECO:0000313" key="6">
    <source>
        <dbReference type="EMBL" id="KKQ39418.1"/>
    </source>
</evidence>
<dbReference type="AlphaFoldDB" id="A0A0G0H827"/>
<evidence type="ECO:0000256" key="4">
    <source>
        <dbReference type="ARBA" id="ARBA00022837"/>
    </source>
</evidence>
<dbReference type="InterPro" id="IPR053180">
    <property type="entry name" value="Ca-binding_acidic-repeat"/>
</dbReference>
<protein>
    <submittedName>
        <fullName evidence="6">S-layer domain-containing protein</fullName>
    </submittedName>
</protein>
<comment type="subcellular location">
    <subcellularLocation>
        <location evidence="1">Secreted</location>
    </subcellularLocation>
</comment>
<keyword evidence="4" id="KW-0106">Calcium</keyword>
<dbReference type="Gene3D" id="4.10.1080.10">
    <property type="entry name" value="TSP type-3 repeat"/>
    <property type="match status" value="1"/>
</dbReference>
<dbReference type="PANTHER" id="PTHR37467">
    <property type="entry name" value="EXPORTED CALCIUM-BINDING GLYCOPROTEIN-RELATED"/>
    <property type="match status" value="1"/>
</dbReference>
<dbReference type="SUPFAM" id="SSF103647">
    <property type="entry name" value="TSP type-3 repeat"/>
    <property type="match status" value="1"/>
</dbReference>
<dbReference type="InterPro" id="IPR028974">
    <property type="entry name" value="TSP_type-3_rpt"/>
</dbReference>
<evidence type="ECO:0000256" key="1">
    <source>
        <dbReference type="ARBA" id="ARBA00004613"/>
    </source>
</evidence>
<gene>
    <name evidence="6" type="ORF">US58_C0033G0002</name>
</gene>
<evidence type="ECO:0000256" key="5">
    <source>
        <dbReference type="SAM" id="MobiDB-lite"/>
    </source>
</evidence>
<sequence length="125" mass="13811">MYYKKIIIIILAVALLFGISFGIVQLVQKNNNQTNQSLTDEQKFKAEMNAILENAQLTDSDLDGLSNDEEKTLGTNPNKSDSDSDGLLDKDEINIYKTNPLKADTDGDGKKDGYEVDRGTNPLVI</sequence>
<dbReference type="Pfam" id="PF18884">
    <property type="entry name" value="TSP3_bac"/>
    <property type="match status" value="3"/>
</dbReference>
<dbReference type="PATRIC" id="fig|1619036.3.peg.759"/>
<comment type="caution">
    <text evidence="6">The sequence shown here is derived from an EMBL/GenBank/DDBJ whole genome shotgun (WGS) entry which is preliminary data.</text>
</comment>
<dbReference type="STRING" id="1619036.US58_C0033G0002"/>
<dbReference type="InterPro" id="IPR059100">
    <property type="entry name" value="TSP3_bac"/>
</dbReference>
<organism evidence="6 7">
    <name type="scientific">Candidatus Magasanikbacteria bacterium GW2011_GWA2_37_8</name>
    <dbReference type="NCBI Taxonomy" id="1619036"/>
    <lineage>
        <taxon>Bacteria</taxon>
        <taxon>Candidatus Magasanikiibacteriota</taxon>
    </lineage>
</organism>